<keyword evidence="3" id="KW-1185">Reference proteome</keyword>
<protein>
    <submittedName>
        <fullName evidence="2">Uncharacterized protein</fullName>
    </submittedName>
</protein>
<name>A0A9W7LEM1_9STRA</name>
<dbReference type="EMBL" id="BRYA01000334">
    <property type="protein sequence ID" value="GMI47188.1"/>
    <property type="molecule type" value="Genomic_DNA"/>
</dbReference>
<keyword evidence="1" id="KW-0812">Transmembrane</keyword>
<sequence>MGGWFSKPKPKKCSYGSGWSKSNACPPGFTTVENCPKISCSWNGDKGSGVPVSPLSYRTGSCSSNPTHPGNGGTTPPSISCSGGSIKASSTFTPCCNFASTCTDSNTVGWAERVTCANKNGDYVFDVSGPGDCAQKLGGNSNNFPAQQWCKDANQGAYSCWLPYQMNADGKCFAYGDMQWNSATNQWGAKTKNGGSKILLNGLEPGNIKLSTPGAPSTSYNTGAIAGASAGGFACVVGIGALLRKKQQKRSAGKASNVELKEGTNAV</sequence>
<proteinExistence type="predicted"/>
<comment type="caution">
    <text evidence="2">The sequence shown here is derived from an EMBL/GenBank/DDBJ whole genome shotgun (WGS) entry which is preliminary data.</text>
</comment>
<organism evidence="2 3">
    <name type="scientific">Triparma columacea</name>
    <dbReference type="NCBI Taxonomy" id="722753"/>
    <lineage>
        <taxon>Eukaryota</taxon>
        <taxon>Sar</taxon>
        <taxon>Stramenopiles</taxon>
        <taxon>Ochrophyta</taxon>
        <taxon>Bolidophyceae</taxon>
        <taxon>Parmales</taxon>
        <taxon>Triparmaceae</taxon>
        <taxon>Triparma</taxon>
    </lineage>
</organism>
<accession>A0A9W7LEM1</accession>
<reference evidence="3" key="1">
    <citation type="journal article" date="2023" name="Commun. Biol.">
        <title>Genome analysis of Parmales, the sister group of diatoms, reveals the evolutionary specialization of diatoms from phago-mixotrophs to photoautotrophs.</title>
        <authorList>
            <person name="Ban H."/>
            <person name="Sato S."/>
            <person name="Yoshikawa S."/>
            <person name="Yamada K."/>
            <person name="Nakamura Y."/>
            <person name="Ichinomiya M."/>
            <person name="Sato N."/>
            <person name="Blanc-Mathieu R."/>
            <person name="Endo H."/>
            <person name="Kuwata A."/>
            <person name="Ogata H."/>
        </authorList>
    </citation>
    <scope>NUCLEOTIDE SEQUENCE [LARGE SCALE GENOMIC DNA]</scope>
</reference>
<gene>
    <name evidence="2" type="ORF">TrCOL_g5645</name>
</gene>
<keyword evidence="1" id="KW-0472">Membrane</keyword>
<keyword evidence="1" id="KW-1133">Transmembrane helix</keyword>
<feature type="transmembrane region" description="Helical" evidence="1">
    <location>
        <begin position="223"/>
        <end position="243"/>
    </location>
</feature>
<evidence type="ECO:0000256" key="1">
    <source>
        <dbReference type="SAM" id="Phobius"/>
    </source>
</evidence>
<evidence type="ECO:0000313" key="2">
    <source>
        <dbReference type="EMBL" id="GMI47188.1"/>
    </source>
</evidence>
<evidence type="ECO:0000313" key="3">
    <source>
        <dbReference type="Proteomes" id="UP001165065"/>
    </source>
</evidence>
<dbReference type="AlphaFoldDB" id="A0A9W7LEM1"/>
<dbReference type="OrthoDB" id="10486889at2759"/>
<dbReference type="Proteomes" id="UP001165065">
    <property type="component" value="Unassembled WGS sequence"/>
</dbReference>